<evidence type="ECO:0000256" key="1">
    <source>
        <dbReference type="SAM" id="MobiDB-lite"/>
    </source>
</evidence>
<keyword evidence="3" id="KW-1185">Reference proteome</keyword>
<gene>
    <name evidence="2" type="ORF">SAMN04488518_101397</name>
</gene>
<evidence type="ECO:0000313" key="3">
    <source>
        <dbReference type="Proteomes" id="UP000199598"/>
    </source>
</evidence>
<evidence type="ECO:0000313" key="2">
    <source>
        <dbReference type="EMBL" id="SFJ94743.1"/>
    </source>
</evidence>
<dbReference type="EMBL" id="FOSK01000001">
    <property type="protein sequence ID" value="SFJ94743.1"/>
    <property type="molecule type" value="Genomic_DNA"/>
</dbReference>
<feature type="compositionally biased region" description="Polar residues" evidence="1">
    <location>
        <begin position="1"/>
        <end position="14"/>
    </location>
</feature>
<dbReference type="Proteomes" id="UP000199598">
    <property type="component" value="Unassembled WGS sequence"/>
</dbReference>
<organism evidence="2 3">
    <name type="scientific">Pseudovibrio ascidiaceicola</name>
    <dbReference type="NCBI Taxonomy" id="285279"/>
    <lineage>
        <taxon>Bacteria</taxon>
        <taxon>Pseudomonadati</taxon>
        <taxon>Pseudomonadota</taxon>
        <taxon>Alphaproteobacteria</taxon>
        <taxon>Hyphomicrobiales</taxon>
        <taxon>Stappiaceae</taxon>
        <taxon>Pseudovibrio</taxon>
    </lineage>
</organism>
<sequence>MSSSVALSTPQINPHISAGDLESIKGASDRDHVGNPATRLWDKIVDWFCGTDRVTAKKLAFDLFSPGVTDHNKVKAFEQLRELAGANYQDNFKVYDSSHYRSYSVLDFKLEFDVRSPDEDRVEANLKNDIMMEGVKIPEQQGIQFQKDFNRRQERTFTFDSKPIEGMNFFDQFSPQERATIFSVCHQGLFPLLSDAVMCMSNNQDMRFDISKPGQDDLRIHAYMEKDIATDIERPDYEQLQQQVTEYDGVKKSLKIEAVIDVWRGGREVDLVSAEVLSQNNV</sequence>
<reference evidence="2 3" key="1">
    <citation type="submission" date="2016-10" db="EMBL/GenBank/DDBJ databases">
        <authorList>
            <person name="Varghese N."/>
            <person name="Submissions S."/>
        </authorList>
    </citation>
    <scope>NUCLEOTIDE SEQUENCE [LARGE SCALE GENOMIC DNA]</scope>
    <source>
        <strain evidence="2 3">DSM 16392</strain>
    </source>
</reference>
<proteinExistence type="predicted"/>
<name>A0A1I3VIB5_9HYPH</name>
<accession>A0A1I3VIB5</accession>
<protein>
    <submittedName>
        <fullName evidence="2">Uncharacterized protein</fullName>
    </submittedName>
</protein>
<dbReference type="RefSeq" id="WP_093516336.1">
    <property type="nucleotide sequence ID" value="NZ_FOSK01000001.1"/>
</dbReference>
<comment type="caution">
    <text evidence="2">The sequence shown here is derived from an EMBL/GenBank/DDBJ whole genome shotgun (WGS) entry which is preliminary data.</text>
</comment>
<feature type="region of interest" description="Disordered" evidence="1">
    <location>
        <begin position="1"/>
        <end position="20"/>
    </location>
</feature>
<dbReference type="Gene3D" id="3.30.2440.10">
    <property type="entry name" value="Secreted effector protein SifA"/>
    <property type="match status" value="1"/>
</dbReference>